<accession>A0ABP8BMK1</accession>
<evidence type="ECO:0000313" key="2">
    <source>
        <dbReference type="Proteomes" id="UP001501251"/>
    </source>
</evidence>
<sequence length="66" mass="7208">MSQLTLRHLVSGQTCVIDSLTLEALIYMSDKMMKSLADPNLIVEAQSALDCVGLPVRPRTPHAQVT</sequence>
<dbReference type="Proteomes" id="UP001501251">
    <property type="component" value="Unassembled WGS sequence"/>
</dbReference>
<reference evidence="2" key="1">
    <citation type="journal article" date="2019" name="Int. J. Syst. Evol. Microbiol.">
        <title>The Global Catalogue of Microorganisms (GCM) 10K type strain sequencing project: providing services to taxonomists for standard genome sequencing and annotation.</title>
        <authorList>
            <consortium name="The Broad Institute Genomics Platform"/>
            <consortium name="The Broad Institute Genome Sequencing Center for Infectious Disease"/>
            <person name="Wu L."/>
            <person name="Ma J."/>
        </authorList>
    </citation>
    <scope>NUCLEOTIDE SEQUENCE [LARGE SCALE GENOMIC DNA]</scope>
    <source>
        <strain evidence="2">JCM 17388</strain>
    </source>
</reference>
<dbReference type="EMBL" id="BAABAQ010000023">
    <property type="protein sequence ID" value="GAA4210547.1"/>
    <property type="molecule type" value="Genomic_DNA"/>
</dbReference>
<comment type="caution">
    <text evidence="1">The sequence shown here is derived from an EMBL/GenBank/DDBJ whole genome shotgun (WGS) entry which is preliminary data.</text>
</comment>
<protein>
    <submittedName>
        <fullName evidence="1">Uncharacterized protein</fullName>
    </submittedName>
</protein>
<gene>
    <name evidence="1" type="ORF">GCM10022252_78530</name>
</gene>
<organism evidence="1 2">
    <name type="scientific">Streptosporangium oxazolinicum</name>
    <dbReference type="NCBI Taxonomy" id="909287"/>
    <lineage>
        <taxon>Bacteria</taxon>
        <taxon>Bacillati</taxon>
        <taxon>Actinomycetota</taxon>
        <taxon>Actinomycetes</taxon>
        <taxon>Streptosporangiales</taxon>
        <taxon>Streptosporangiaceae</taxon>
        <taxon>Streptosporangium</taxon>
    </lineage>
</organism>
<name>A0ABP8BMK1_9ACTN</name>
<evidence type="ECO:0000313" key="1">
    <source>
        <dbReference type="EMBL" id="GAA4210547.1"/>
    </source>
</evidence>
<keyword evidence="2" id="KW-1185">Reference proteome</keyword>
<proteinExistence type="predicted"/>
<dbReference type="RefSeq" id="WP_344923433.1">
    <property type="nucleotide sequence ID" value="NZ_BAABAQ010000023.1"/>
</dbReference>